<keyword evidence="1" id="KW-0732">Signal</keyword>
<gene>
    <name evidence="2" type="ORF">GSTENG00017973001</name>
</gene>
<evidence type="ECO:0000256" key="1">
    <source>
        <dbReference type="SAM" id="SignalP"/>
    </source>
</evidence>
<reference evidence="2" key="1">
    <citation type="journal article" date="2004" name="Nature">
        <title>Genome duplication in the teleost fish Tetraodon nigroviridis reveals the early vertebrate proto-karyotype.</title>
        <authorList>
            <person name="Jaillon O."/>
            <person name="Aury J.-M."/>
            <person name="Brunet F."/>
            <person name="Petit J.-L."/>
            <person name="Stange-Thomann N."/>
            <person name="Mauceli E."/>
            <person name="Bouneau L."/>
            <person name="Fischer C."/>
            <person name="Ozouf-Costaz C."/>
            <person name="Bernot A."/>
            <person name="Nicaud S."/>
            <person name="Jaffe D."/>
            <person name="Fisher S."/>
            <person name="Lutfalla G."/>
            <person name="Dossat C."/>
            <person name="Segurens B."/>
            <person name="Dasilva C."/>
            <person name="Salanoubat M."/>
            <person name="Levy M."/>
            <person name="Boudet N."/>
            <person name="Castellano S."/>
            <person name="Anthouard V."/>
            <person name="Jubin C."/>
            <person name="Castelli V."/>
            <person name="Katinka M."/>
            <person name="Vacherie B."/>
            <person name="Biemont C."/>
            <person name="Skalli Z."/>
            <person name="Cattolico L."/>
            <person name="Poulain J."/>
            <person name="De Berardinis V."/>
            <person name="Cruaud C."/>
            <person name="Duprat S."/>
            <person name="Brottier P."/>
            <person name="Coutanceau J.-P."/>
            <person name="Gouzy J."/>
            <person name="Parra G."/>
            <person name="Lardier G."/>
            <person name="Chapple C."/>
            <person name="McKernan K.J."/>
            <person name="McEwan P."/>
            <person name="Bosak S."/>
            <person name="Kellis M."/>
            <person name="Volff J.-N."/>
            <person name="Guigo R."/>
            <person name="Zody M.C."/>
            <person name="Mesirov J."/>
            <person name="Lindblad-Toh K."/>
            <person name="Birren B."/>
            <person name="Nusbaum C."/>
            <person name="Kahn D."/>
            <person name="Robinson-Rechavi M."/>
            <person name="Laudet V."/>
            <person name="Schachter V."/>
            <person name="Quetier F."/>
            <person name="Saurin W."/>
            <person name="Scarpelli C."/>
            <person name="Wincker P."/>
            <person name="Lander E.S."/>
            <person name="Weissenbach J."/>
            <person name="Roest Crollius H."/>
        </authorList>
    </citation>
    <scope>NUCLEOTIDE SEQUENCE [LARGE SCALE GENOMIC DNA]</scope>
</reference>
<dbReference type="EMBL" id="CAAE01014581">
    <property type="protein sequence ID" value="CAF99774.1"/>
    <property type="molecule type" value="Genomic_DNA"/>
</dbReference>
<proteinExistence type="predicted"/>
<feature type="chain" id="PRO_5004243220" evidence="1">
    <location>
        <begin position="19"/>
        <end position="80"/>
    </location>
</feature>
<reference evidence="2" key="2">
    <citation type="submission" date="2004-02" db="EMBL/GenBank/DDBJ databases">
        <authorList>
            <consortium name="Genoscope"/>
            <consortium name="Whitehead Institute Centre for Genome Research"/>
        </authorList>
    </citation>
    <scope>NUCLEOTIDE SEQUENCE</scope>
</reference>
<accession>Q4SHV8</accession>
<protein>
    <submittedName>
        <fullName evidence="2">(spotted green pufferfish) hypothetical protein</fullName>
    </submittedName>
</protein>
<feature type="signal peptide" evidence="1">
    <location>
        <begin position="1"/>
        <end position="18"/>
    </location>
</feature>
<dbReference type="AlphaFoldDB" id="Q4SHV8"/>
<evidence type="ECO:0000313" key="2">
    <source>
        <dbReference type="EMBL" id="CAF99774.1"/>
    </source>
</evidence>
<comment type="caution">
    <text evidence="2">The sequence shown here is derived from an EMBL/GenBank/DDBJ whole genome shotgun (WGS) entry which is preliminary data.</text>
</comment>
<sequence>MQCEGRCFLASFIRFLWSEVLMNVAHIRATSEITPAFSANKNSSGGVGQLRRMCDLALKCTAAFPRNLECKEEKEHKLFD</sequence>
<dbReference type="KEGG" id="tng:GSTEN00017973G001"/>
<name>Q4SHV8_TETNG</name>
<organism evidence="2">
    <name type="scientific">Tetraodon nigroviridis</name>
    <name type="common">Spotted green pufferfish</name>
    <name type="synonym">Chelonodon nigroviridis</name>
    <dbReference type="NCBI Taxonomy" id="99883"/>
    <lineage>
        <taxon>Eukaryota</taxon>
        <taxon>Metazoa</taxon>
        <taxon>Chordata</taxon>
        <taxon>Craniata</taxon>
        <taxon>Vertebrata</taxon>
        <taxon>Euteleostomi</taxon>
        <taxon>Actinopterygii</taxon>
        <taxon>Neopterygii</taxon>
        <taxon>Teleostei</taxon>
        <taxon>Neoteleostei</taxon>
        <taxon>Acanthomorphata</taxon>
        <taxon>Eupercaria</taxon>
        <taxon>Tetraodontiformes</taxon>
        <taxon>Tetradontoidea</taxon>
        <taxon>Tetraodontidae</taxon>
        <taxon>Tetraodon</taxon>
    </lineage>
</organism>